<feature type="transmembrane region" description="Helical" evidence="6">
    <location>
        <begin position="29"/>
        <end position="47"/>
    </location>
</feature>
<dbReference type="Proteomes" id="UP000178187">
    <property type="component" value="Unassembled WGS sequence"/>
</dbReference>
<proteinExistence type="inferred from homology"/>
<comment type="subcellular location">
    <subcellularLocation>
        <location evidence="1">Membrane</location>
        <topology evidence="1">Multi-pass membrane protein</topology>
    </subcellularLocation>
</comment>
<evidence type="ECO:0000256" key="5">
    <source>
        <dbReference type="ARBA" id="ARBA00023136"/>
    </source>
</evidence>
<dbReference type="PANTHER" id="PTHR21716:SF4">
    <property type="entry name" value="TRANSMEMBRANE PROTEIN 245"/>
    <property type="match status" value="1"/>
</dbReference>
<keyword evidence="5 6" id="KW-0472">Membrane</keyword>
<feature type="transmembrane region" description="Helical" evidence="6">
    <location>
        <begin position="241"/>
        <end position="271"/>
    </location>
</feature>
<reference evidence="7 8" key="1">
    <citation type="journal article" date="2016" name="Nat. Commun.">
        <title>Thousands of microbial genomes shed light on interconnected biogeochemical processes in an aquifer system.</title>
        <authorList>
            <person name="Anantharaman K."/>
            <person name="Brown C.T."/>
            <person name="Hug L.A."/>
            <person name="Sharon I."/>
            <person name="Castelle C.J."/>
            <person name="Probst A.J."/>
            <person name="Thomas B.C."/>
            <person name="Singh A."/>
            <person name="Wilkins M.J."/>
            <person name="Karaoz U."/>
            <person name="Brodie E.L."/>
            <person name="Williams K.H."/>
            <person name="Hubbard S.S."/>
            <person name="Banfield J.F."/>
        </authorList>
    </citation>
    <scope>NUCLEOTIDE SEQUENCE [LARGE SCALE GENOMIC DNA]</scope>
</reference>
<evidence type="ECO:0000256" key="3">
    <source>
        <dbReference type="ARBA" id="ARBA00022692"/>
    </source>
</evidence>
<evidence type="ECO:0000256" key="4">
    <source>
        <dbReference type="ARBA" id="ARBA00022989"/>
    </source>
</evidence>
<evidence type="ECO:0000313" key="7">
    <source>
        <dbReference type="EMBL" id="OGW97472.1"/>
    </source>
</evidence>
<dbReference type="PANTHER" id="PTHR21716">
    <property type="entry name" value="TRANSMEMBRANE PROTEIN"/>
    <property type="match status" value="1"/>
</dbReference>
<dbReference type="AlphaFoldDB" id="A0A1G1KXC1"/>
<evidence type="ECO:0000256" key="2">
    <source>
        <dbReference type="ARBA" id="ARBA00009773"/>
    </source>
</evidence>
<gene>
    <name evidence="7" type="ORF">A3G33_09795</name>
</gene>
<keyword evidence="4 6" id="KW-1133">Transmembrane helix</keyword>
<organism evidence="7 8">
    <name type="scientific">Candidatus Danuiimicrobium aquiferis</name>
    <dbReference type="NCBI Taxonomy" id="1801832"/>
    <lineage>
        <taxon>Bacteria</taxon>
        <taxon>Pseudomonadati</taxon>
        <taxon>Candidatus Omnitrophota</taxon>
        <taxon>Candidatus Danuiimicrobium</taxon>
    </lineage>
</organism>
<accession>A0A1G1KXC1</accession>
<protein>
    <recommendedName>
        <fullName evidence="9">AI-2E family transporter</fullName>
    </recommendedName>
</protein>
<evidence type="ECO:0008006" key="9">
    <source>
        <dbReference type="Google" id="ProtNLM"/>
    </source>
</evidence>
<name>A0A1G1KXC1_9BACT</name>
<feature type="transmembrane region" description="Helical" evidence="6">
    <location>
        <begin position="159"/>
        <end position="178"/>
    </location>
</feature>
<feature type="transmembrane region" description="Helical" evidence="6">
    <location>
        <begin position="278"/>
        <end position="300"/>
    </location>
</feature>
<evidence type="ECO:0000256" key="1">
    <source>
        <dbReference type="ARBA" id="ARBA00004141"/>
    </source>
</evidence>
<evidence type="ECO:0000313" key="8">
    <source>
        <dbReference type="Proteomes" id="UP000178187"/>
    </source>
</evidence>
<dbReference type="InterPro" id="IPR002549">
    <property type="entry name" value="AI-2E-like"/>
</dbReference>
<keyword evidence="3 6" id="KW-0812">Transmembrane</keyword>
<comment type="caution">
    <text evidence="7">The sequence shown here is derived from an EMBL/GenBank/DDBJ whole genome shotgun (WGS) entry which is preliminary data.</text>
</comment>
<dbReference type="GO" id="GO:0016020">
    <property type="term" value="C:membrane"/>
    <property type="evidence" value="ECO:0007669"/>
    <property type="project" value="UniProtKB-SubCell"/>
</dbReference>
<comment type="similarity">
    <text evidence="2">Belongs to the autoinducer-2 exporter (AI-2E) (TC 2.A.86) family.</text>
</comment>
<dbReference type="Pfam" id="PF01594">
    <property type="entry name" value="AI-2E_transport"/>
    <property type="match status" value="1"/>
</dbReference>
<feature type="transmembrane region" description="Helical" evidence="6">
    <location>
        <begin position="59"/>
        <end position="85"/>
    </location>
</feature>
<dbReference type="EMBL" id="MHFR01000042">
    <property type="protein sequence ID" value="OGW97472.1"/>
    <property type="molecule type" value="Genomic_DNA"/>
</dbReference>
<evidence type="ECO:0000256" key="6">
    <source>
        <dbReference type="SAM" id="Phobius"/>
    </source>
</evidence>
<feature type="transmembrane region" description="Helical" evidence="6">
    <location>
        <begin position="209"/>
        <end position="235"/>
    </location>
</feature>
<feature type="transmembrane region" description="Helical" evidence="6">
    <location>
        <begin position="320"/>
        <end position="342"/>
    </location>
</feature>
<feature type="transmembrane region" description="Helical" evidence="6">
    <location>
        <begin position="7"/>
        <end position="23"/>
    </location>
</feature>
<sequence>MKREHILSAFFIGLFIFILYQLFLIFSPFINAIFWAGVLAFAFHPLNQQIARLPKINRSVASVITTVFVVLIVVIPAALILLSLIREAIDVYQALSSRITVDQFTRWIENIRQTAAAKWPPEIAKYLDYAEKNVSSLLVNGVQKTGNFVAIKFASITKGFIFGIINFFLIGFVLFFFLRDGQYIYEALYRLIPMENTHKKLLSDKLNEAFAAIIRGQFVTSILQGIMATIAFWALSLPAPFLVGSLTFLTSMVPITGAATVWVPFAIYLFVIQAYTKFGLLLVFGIFGISLMDNILKPLLIGEKTKLPILLLFLGSLGGLRMYGFTGIFLGPLILSVFFVLLKIYREQFFPTEV</sequence>